<sequence>MRNFRIIFIVLLAMFTILSGCGKQSSEEKTEGEQHTKKAKAVATEQATEKEVKASFEVKQDLTNFAGEGFTNTDLEDVIKNISVTGDDGIFVTWITSKNNGYQNEIYTSIGTGGKWVVKDKKIAELVQQSDDPSRNVLGFESHGNHVAYVTGDSSLHLITINKNGSSADEIIKKQIGNLYGFAKTTKGDAVIFTEQSDDNIHFYLLDGSKEDVTFNDKYDIYAPTNPVFIDFSNSRLYIGGGDPNKGDVTLVKQVDLKTGEPVYENGEDKVVDLDGIIMDKDLENRLVVAKLDGNELTISRYDQDLNLLDKSAPIGVRDVRLDEKATQTVTNLDDLTDYFALGLDSKKEHMLVFYGLTAYERKHILEYEVVSYY</sequence>
<dbReference type="PROSITE" id="PS51257">
    <property type="entry name" value="PROKAR_LIPOPROTEIN"/>
    <property type="match status" value="1"/>
</dbReference>
<gene>
    <name evidence="1" type="ORF">CVD27_15005</name>
</gene>
<dbReference type="SUPFAM" id="SSF75011">
    <property type="entry name" value="3-carboxy-cis,cis-mucoante lactonizing enzyme"/>
    <property type="match status" value="1"/>
</dbReference>
<dbReference type="EMBL" id="PGVE01000057">
    <property type="protein sequence ID" value="PLS03379.1"/>
    <property type="molecule type" value="Genomic_DNA"/>
</dbReference>
<dbReference type="Proteomes" id="UP000234950">
    <property type="component" value="Unassembled WGS sequence"/>
</dbReference>
<keyword evidence="2" id="KW-1185">Reference proteome</keyword>
<evidence type="ECO:0008006" key="3">
    <source>
        <dbReference type="Google" id="ProtNLM"/>
    </source>
</evidence>
<dbReference type="OrthoDB" id="1957331at2"/>
<dbReference type="RefSeq" id="WP_101648717.1">
    <property type="nucleotide sequence ID" value="NZ_PGVE01000057.1"/>
</dbReference>
<evidence type="ECO:0000313" key="1">
    <source>
        <dbReference type="EMBL" id="PLS03379.1"/>
    </source>
</evidence>
<evidence type="ECO:0000313" key="2">
    <source>
        <dbReference type="Proteomes" id="UP000234950"/>
    </source>
</evidence>
<dbReference type="AlphaFoldDB" id="A0A2N5HCY1"/>
<protein>
    <recommendedName>
        <fullName evidence="3">Lipoprotein</fullName>
    </recommendedName>
</protein>
<comment type="caution">
    <text evidence="1">The sequence shown here is derived from an EMBL/GenBank/DDBJ whole genome shotgun (WGS) entry which is preliminary data.</text>
</comment>
<accession>A0A2N5HCY1</accession>
<organism evidence="1 2">
    <name type="scientific">Neobacillus cucumis</name>
    <dbReference type="NCBI Taxonomy" id="1740721"/>
    <lineage>
        <taxon>Bacteria</taxon>
        <taxon>Bacillati</taxon>
        <taxon>Bacillota</taxon>
        <taxon>Bacilli</taxon>
        <taxon>Bacillales</taxon>
        <taxon>Bacillaceae</taxon>
        <taxon>Neobacillus</taxon>
    </lineage>
</organism>
<reference evidence="1 2" key="1">
    <citation type="submission" date="2017-11" db="EMBL/GenBank/DDBJ databases">
        <title>Comparitive Functional Genomics of Dry Heat Resistant strains isolated from the Viking Spacecraft.</title>
        <authorList>
            <person name="Seuylemezian A."/>
            <person name="Cooper K."/>
            <person name="Vaishampayan P."/>
        </authorList>
    </citation>
    <scope>NUCLEOTIDE SEQUENCE [LARGE SCALE GENOMIC DNA]</scope>
    <source>
        <strain evidence="1 2">V32-6</strain>
    </source>
</reference>
<name>A0A2N5HCY1_9BACI</name>
<proteinExistence type="predicted"/>